<proteinExistence type="predicted"/>
<dbReference type="PATRIC" id="fig|1608994.3.peg.4424"/>
<dbReference type="AlphaFoldDB" id="A0A0J6LD19"/>
<protein>
    <submittedName>
        <fullName evidence="1">Uncharacterized protein</fullName>
    </submittedName>
</protein>
<evidence type="ECO:0000313" key="1">
    <source>
        <dbReference type="EMBL" id="KMN12261.1"/>
    </source>
</evidence>
<accession>A0A0J6LD19</accession>
<organism evidence="1 2">
    <name type="scientific">Pseudomonas weihenstephanensis</name>
    <dbReference type="NCBI Taxonomy" id="1608994"/>
    <lineage>
        <taxon>Bacteria</taxon>
        <taxon>Pseudomonadati</taxon>
        <taxon>Pseudomonadota</taxon>
        <taxon>Gammaproteobacteria</taxon>
        <taxon>Pseudomonadales</taxon>
        <taxon>Pseudomonadaceae</taxon>
        <taxon>Pseudomonas</taxon>
    </lineage>
</organism>
<dbReference type="EMBL" id="JYLF01000009">
    <property type="protein sequence ID" value="KMN12261.1"/>
    <property type="molecule type" value="Genomic_DNA"/>
</dbReference>
<reference evidence="1 2" key="1">
    <citation type="submission" date="2015-02" db="EMBL/GenBank/DDBJ databases">
        <title>Pseudomonas helleri sp. nov. and Pseudomonas weihenstephanensis sp. nov., isolated from raw cows milk.</title>
        <authorList>
            <person name="von Neubeck M."/>
            <person name="Huptas C."/>
            <person name="Wenning M."/>
            <person name="Scherer S."/>
        </authorList>
    </citation>
    <scope>NUCLEOTIDE SEQUENCE [LARGE SCALE GENOMIC DNA]</scope>
    <source>
        <strain evidence="1 2">DSM 29166</strain>
    </source>
</reference>
<evidence type="ECO:0000313" key="2">
    <source>
        <dbReference type="Proteomes" id="UP000036325"/>
    </source>
</evidence>
<dbReference type="STRING" id="1608994.TU86_18555"/>
<dbReference type="OrthoDB" id="6933281at2"/>
<gene>
    <name evidence="1" type="ORF">TU86_18555</name>
</gene>
<dbReference type="RefSeq" id="WP_048365778.1">
    <property type="nucleotide sequence ID" value="NZ_JYLF01000009.1"/>
</dbReference>
<sequence length="75" mass="8426">MNIQERDHQAAITWIEGEIEEFVRNIGARNASAAATSVITLAFMLRAIDEAEHRCFRARIDQLYATYNNSLVSAA</sequence>
<name>A0A0J6LD19_9PSED</name>
<comment type="caution">
    <text evidence="1">The sequence shown here is derived from an EMBL/GenBank/DDBJ whole genome shotgun (WGS) entry which is preliminary data.</text>
</comment>
<dbReference type="Proteomes" id="UP000036325">
    <property type="component" value="Unassembled WGS sequence"/>
</dbReference>